<comment type="caution">
    <text evidence="1">The sequence shown here is derived from an EMBL/GenBank/DDBJ whole genome shotgun (WGS) entry which is preliminary data.</text>
</comment>
<gene>
    <name evidence="1" type="ORF">SDC9_140568</name>
</gene>
<organism evidence="1">
    <name type="scientific">bioreactor metagenome</name>
    <dbReference type="NCBI Taxonomy" id="1076179"/>
    <lineage>
        <taxon>unclassified sequences</taxon>
        <taxon>metagenomes</taxon>
        <taxon>ecological metagenomes</taxon>
    </lineage>
</organism>
<dbReference type="AlphaFoldDB" id="A0A645DVR8"/>
<reference evidence="1" key="1">
    <citation type="submission" date="2019-08" db="EMBL/GenBank/DDBJ databases">
        <authorList>
            <person name="Kucharzyk K."/>
            <person name="Murdoch R.W."/>
            <person name="Higgins S."/>
            <person name="Loffler F."/>
        </authorList>
    </citation>
    <scope>NUCLEOTIDE SEQUENCE</scope>
</reference>
<protein>
    <submittedName>
        <fullName evidence="1">Uncharacterized protein</fullName>
    </submittedName>
</protein>
<proteinExistence type="predicted"/>
<dbReference type="EMBL" id="VSSQ01040234">
    <property type="protein sequence ID" value="MPM93431.1"/>
    <property type="molecule type" value="Genomic_DNA"/>
</dbReference>
<name>A0A645DVR8_9ZZZZ</name>
<sequence length="102" mass="11018">MDLTGLAVLGVRRARGAGWPGWQPRRQRIQAGALGFFGPACLGYHVDAVACLAFHTGRFSDRAGVMPFFDFRHGGQVHHGKGENHLADAIGVVSSQVLIHTR</sequence>
<accession>A0A645DVR8</accession>
<evidence type="ECO:0000313" key="1">
    <source>
        <dbReference type="EMBL" id="MPM93431.1"/>
    </source>
</evidence>